<dbReference type="Proteomes" id="UP000176087">
    <property type="component" value="Unassembled WGS sequence"/>
</dbReference>
<dbReference type="RefSeq" id="WP_070009829.1">
    <property type="nucleotide sequence ID" value="NZ_LJGS01000037.1"/>
</dbReference>
<feature type="domain" description="GP-PDE" evidence="1">
    <location>
        <begin position="52"/>
        <end position="308"/>
    </location>
</feature>
<dbReference type="PROSITE" id="PS51704">
    <property type="entry name" value="GP_PDE"/>
    <property type="match status" value="1"/>
</dbReference>
<sequence length="316" mass="33342">MGLSHRYGDVNRRTLLAAGAGGIAALIGASAFGAGVARGARPAAAVRQVAKPLIIAHRGLSDIWPQHTMQAYKAARAVGDDIVIEADVFASSDGVLFCRHDALLADSTDVEERFPADAGANVWELPAAKLEQLTGTGGDSSLQGGVTPPPADVKVPRFAGLLDYAKAEGVRVYVETKHAGAVAPLRRLLARELNGATPDVYVESFEAQHLVDFGFSEFRNRTRLMQGLPDDDSELRAVGEYASVLAPAAKAITPSAVARIHSAGLSVHAHGLEEAGLPESDQGSYTSLLDAGVDGIFTDRCDVGQEALNSWLRRNR</sequence>
<dbReference type="Gene3D" id="3.20.20.190">
    <property type="entry name" value="Phosphatidylinositol (PI) phosphodiesterase"/>
    <property type="match status" value="1"/>
</dbReference>
<dbReference type="PROSITE" id="PS51318">
    <property type="entry name" value="TAT"/>
    <property type="match status" value="1"/>
</dbReference>
<dbReference type="AlphaFoldDB" id="A0A1E7JT01"/>
<dbReference type="OrthoDB" id="9758957at2"/>
<dbReference type="EMBL" id="LJGT01000037">
    <property type="protein sequence ID" value="OEU91997.1"/>
    <property type="molecule type" value="Genomic_DNA"/>
</dbReference>
<keyword evidence="3" id="KW-1185">Reference proteome</keyword>
<proteinExistence type="predicted"/>
<evidence type="ECO:0000313" key="2">
    <source>
        <dbReference type="EMBL" id="OEU91997.1"/>
    </source>
</evidence>
<evidence type="ECO:0000313" key="3">
    <source>
        <dbReference type="Proteomes" id="UP000176087"/>
    </source>
</evidence>
<protein>
    <recommendedName>
        <fullName evidence="1">GP-PDE domain-containing protein</fullName>
    </recommendedName>
</protein>
<dbReference type="InterPro" id="IPR017946">
    <property type="entry name" value="PLC-like_Pdiesterase_TIM-brl"/>
</dbReference>
<organism evidence="2 3">
    <name type="scientific">Streptomyces abyssalis</name>
    <dbReference type="NCBI Taxonomy" id="933944"/>
    <lineage>
        <taxon>Bacteria</taxon>
        <taxon>Bacillati</taxon>
        <taxon>Actinomycetota</taxon>
        <taxon>Actinomycetes</taxon>
        <taxon>Kitasatosporales</taxon>
        <taxon>Streptomycetaceae</taxon>
        <taxon>Streptomyces</taxon>
    </lineage>
</organism>
<dbReference type="InterPro" id="IPR006311">
    <property type="entry name" value="TAT_signal"/>
</dbReference>
<dbReference type="PANTHER" id="PTHR46211:SF14">
    <property type="entry name" value="GLYCEROPHOSPHODIESTER PHOSPHODIESTERASE"/>
    <property type="match status" value="1"/>
</dbReference>
<dbReference type="STRING" id="933944.AN215_06020"/>
<dbReference type="SUPFAM" id="SSF51695">
    <property type="entry name" value="PLC-like phosphodiesterases"/>
    <property type="match status" value="1"/>
</dbReference>
<evidence type="ECO:0000259" key="1">
    <source>
        <dbReference type="PROSITE" id="PS51704"/>
    </source>
</evidence>
<dbReference type="PANTHER" id="PTHR46211">
    <property type="entry name" value="GLYCEROPHOSPHORYL DIESTER PHOSPHODIESTERASE"/>
    <property type="match status" value="1"/>
</dbReference>
<comment type="caution">
    <text evidence="2">The sequence shown here is derived from an EMBL/GenBank/DDBJ whole genome shotgun (WGS) entry which is preliminary data.</text>
</comment>
<dbReference type="GO" id="GO:0006629">
    <property type="term" value="P:lipid metabolic process"/>
    <property type="evidence" value="ECO:0007669"/>
    <property type="project" value="InterPro"/>
</dbReference>
<reference evidence="2 3" key="1">
    <citation type="journal article" date="2016" name="Front. Microbiol.">
        <title>Comparative Genomics Analysis of Streptomyces Species Reveals Their Adaptation to the Marine Environment and Their Diversity at the Genomic Level.</title>
        <authorList>
            <person name="Tian X."/>
            <person name="Zhang Z."/>
            <person name="Yang T."/>
            <person name="Chen M."/>
            <person name="Li J."/>
            <person name="Chen F."/>
            <person name="Yang J."/>
            <person name="Li W."/>
            <person name="Zhang B."/>
            <person name="Zhang Z."/>
            <person name="Wu J."/>
            <person name="Zhang C."/>
            <person name="Long L."/>
            <person name="Xiao J."/>
        </authorList>
    </citation>
    <scope>NUCLEOTIDE SEQUENCE [LARGE SCALE GENOMIC DNA]</scope>
    <source>
        <strain evidence="2 3">SCSIO 10390</strain>
    </source>
</reference>
<accession>A0A1E7JT01</accession>
<dbReference type="Pfam" id="PF03009">
    <property type="entry name" value="GDPD"/>
    <property type="match status" value="1"/>
</dbReference>
<dbReference type="GO" id="GO:0008081">
    <property type="term" value="F:phosphoric diester hydrolase activity"/>
    <property type="evidence" value="ECO:0007669"/>
    <property type="project" value="InterPro"/>
</dbReference>
<dbReference type="InterPro" id="IPR030395">
    <property type="entry name" value="GP_PDE_dom"/>
</dbReference>
<name>A0A1E7JT01_9ACTN</name>
<gene>
    <name evidence="2" type="ORF">AN215_06020</name>
</gene>